<comment type="caution">
    <text evidence="3">The sequence shown here is derived from an EMBL/GenBank/DDBJ whole genome shotgun (WGS) entry which is preliminary data.</text>
</comment>
<sequence>MMKELQELHSSLEEAKADIVGFWALRFLIKKEMLPITLVKSMYVSFLAGCFRSLVTILLDEISKEQALQYNWLLEKGAIVLHLDGTFSVNFLEVEEAVESLSREILTIQAKGDKAAAKLLLEEYGKMTEVMRAALDRLEIIQVPVDIAPIFGTDEKILLQNP</sequence>
<name>A0A7J7MJF4_9MAGN</name>
<keyword evidence="1" id="KW-0479">Metal-binding</keyword>
<reference evidence="3 4" key="1">
    <citation type="journal article" date="2020" name="IScience">
        <title>Genome Sequencing of the Endangered Kingdonia uniflora (Circaeasteraceae, Ranunculales) Reveals Potential Mechanisms of Evolutionary Specialization.</title>
        <authorList>
            <person name="Sun Y."/>
            <person name="Deng T."/>
            <person name="Zhang A."/>
            <person name="Moore M.J."/>
            <person name="Landis J.B."/>
            <person name="Lin N."/>
            <person name="Zhang H."/>
            <person name="Zhang X."/>
            <person name="Huang J."/>
            <person name="Zhang X."/>
            <person name="Sun H."/>
            <person name="Wang H."/>
        </authorList>
    </citation>
    <scope>NUCLEOTIDE SEQUENCE [LARGE SCALE GENOMIC DNA]</scope>
    <source>
        <strain evidence="3">TB1705</strain>
        <tissue evidence="3">Leaf</tissue>
    </source>
</reference>
<gene>
    <name evidence="3" type="ORF">GIB67_035770</name>
</gene>
<evidence type="ECO:0000256" key="1">
    <source>
        <dbReference type="ARBA" id="ARBA00022723"/>
    </source>
</evidence>
<dbReference type="PANTHER" id="PTHR23422:SF9">
    <property type="entry name" value="ZN-DEPENDENT HYDROLASE"/>
    <property type="match status" value="1"/>
</dbReference>
<proteinExistence type="predicted"/>
<dbReference type="GO" id="GO:0046872">
    <property type="term" value="F:metal ion binding"/>
    <property type="evidence" value="ECO:0007669"/>
    <property type="project" value="UniProtKB-KW"/>
</dbReference>
<accession>A0A7J7MJF4</accession>
<evidence type="ECO:0000256" key="2">
    <source>
        <dbReference type="ARBA" id="ARBA00022801"/>
    </source>
</evidence>
<dbReference type="InterPro" id="IPR039461">
    <property type="entry name" value="Peptidase_M49"/>
</dbReference>
<dbReference type="EMBL" id="JACGCM010001441">
    <property type="protein sequence ID" value="KAF6155023.1"/>
    <property type="molecule type" value="Genomic_DNA"/>
</dbReference>
<evidence type="ECO:0000313" key="3">
    <source>
        <dbReference type="EMBL" id="KAF6155023.1"/>
    </source>
</evidence>
<dbReference type="Proteomes" id="UP000541444">
    <property type="component" value="Unassembled WGS sequence"/>
</dbReference>
<keyword evidence="2" id="KW-0378">Hydrolase</keyword>
<dbReference type="PANTHER" id="PTHR23422">
    <property type="entry name" value="DIPEPTIDYL PEPTIDASE III-RELATED"/>
    <property type="match status" value="1"/>
</dbReference>
<evidence type="ECO:0000313" key="4">
    <source>
        <dbReference type="Proteomes" id="UP000541444"/>
    </source>
</evidence>
<dbReference type="GO" id="GO:0005737">
    <property type="term" value="C:cytoplasm"/>
    <property type="evidence" value="ECO:0007669"/>
    <property type="project" value="TreeGrafter"/>
</dbReference>
<dbReference type="AlphaFoldDB" id="A0A7J7MJF4"/>
<organism evidence="3 4">
    <name type="scientific">Kingdonia uniflora</name>
    <dbReference type="NCBI Taxonomy" id="39325"/>
    <lineage>
        <taxon>Eukaryota</taxon>
        <taxon>Viridiplantae</taxon>
        <taxon>Streptophyta</taxon>
        <taxon>Embryophyta</taxon>
        <taxon>Tracheophyta</taxon>
        <taxon>Spermatophyta</taxon>
        <taxon>Magnoliopsida</taxon>
        <taxon>Ranunculales</taxon>
        <taxon>Circaeasteraceae</taxon>
        <taxon>Kingdonia</taxon>
    </lineage>
</organism>
<dbReference type="GO" id="GO:0008239">
    <property type="term" value="F:dipeptidyl-peptidase activity"/>
    <property type="evidence" value="ECO:0007669"/>
    <property type="project" value="TreeGrafter"/>
</dbReference>
<dbReference type="OrthoDB" id="510307at2759"/>
<keyword evidence="4" id="KW-1185">Reference proteome</keyword>
<protein>
    <submittedName>
        <fullName evidence="3">Uncharacterized protein</fullName>
    </submittedName>
</protein>